<gene>
    <name evidence="1" type="ORF">GURASL_30270</name>
</gene>
<evidence type="ECO:0000313" key="2">
    <source>
        <dbReference type="Proteomes" id="UP001317705"/>
    </source>
</evidence>
<dbReference type="EMBL" id="AP027151">
    <property type="protein sequence ID" value="BDV44104.1"/>
    <property type="molecule type" value="Genomic_DNA"/>
</dbReference>
<dbReference type="Proteomes" id="UP001317705">
    <property type="component" value="Chromosome"/>
</dbReference>
<evidence type="ECO:0000313" key="1">
    <source>
        <dbReference type="EMBL" id="BDV44104.1"/>
    </source>
</evidence>
<name>A0ABN6VXB0_9BACT</name>
<organism evidence="1 2">
    <name type="scientific">Geotalea uraniireducens</name>
    <dbReference type="NCBI Taxonomy" id="351604"/>
    <lineage>
        <taxon>Bacteria</taxon>
        <taxon>Pseudomonadati</taxon>
        <taxon>Thermodesulfobacteriota</taxon>
        <taxon>Desulfuromonadia</taxon>
        <taxon>Geobacterales</taxon>
        <taxon>Geobacteraceae</taxon>
        <taxon>Geotalea</taxon>
    </lineage>
</organism>
<protein>
    <submittedName>
        <fullName evidence="1">Uncharacterized protein</fullName>
    </submittedName>
</protein>
<sequence length="80" mass="8910">MRRNNDELETMLQNALSKCIEQSKIDGVCPFEMFAEGLAKIIEELGLDNLSEVAKRLDADGVHDVAEVIRKHVAEARLAT</sequence>
<dbReference type="RefSeq" id="WP_282000216.1">
    <property type="nucleotide sequence ID" value="NZ_AP027151.1"/>
</dbReference>
<proteinExistence type="predicted"/>
<reference evidence="1 2" key="1">
    <citation type="submission" date="2022-12" db="EMBL/GenBank/DDBJ databases">
        <title>Polyphasic characterization of Geotalea uranireducens NIT-SL11 newly isolated from a complex of sewage sludge and microbially reduced graphene oxide.</title>
        <authorList>
            <person name="Xie L."/>
            <person name="Yoshida N."/>
            <person name="Meng L."/>
        </authorList>
    </citation>
    <scope>NUCLEOTIDE SEQUENCE [LARGE SCALE GENOMIC DNA]</scope>
    <source>
        <strain evidence="1 2">NIT-SL11</strain>
    </source>
</reference>
<keyword evidence="2" id="KW-1185">Reference proteome</keyword>
<accession>A0ABN6VXB0</accession>